<keyword evidence="2" id="KW-0805">Transcription regulation</keyword>
<dbReference type="GO" id="GO:0032993">
    <property type="term" value="C:protein-DNA complex"/>
    <property type="evidence" value="ECO:0007669"/>
    <property type="project" value="TreeGrafter"/>
</dbReference>
<dbReference type="InterPro" id="IPR005119">
    <property type="entry name" value="LysR_subst-bd"/>
</dbReference>
<dbReference type="SUPFAM" id="SSF53850">
    <property type="entry name" value="Periplasmic binding protein-like II"/>
    <property type="match status" value="1"/>
</dbReference>
<reference evidence="6 7" key="1">
    <citation type="submission" date="2016-10" db="EMBL/GenBank/DDBJ databases">
        <authorList>
            <person name="de Groot N.N."/>
        </authorList>
    </citation>
    <scope>NUCLEOTIDE SEQUENCE [LARGE SCALE GENOMIC DNA]</scope>
    <source>
        <strain evidence="6 7">DSM 43357</strain>
    </source>
</reference>
<dbReference type="InterPro" id="IPR000847">
    <property type="entry name" value="LysR_HTH_N"/>
</dbReference>
<dbReference type="FunFam" id="1.10.10.10:FF:000001">
    <property type="entry name" value="LysR family transcriptional regulator"/>
    <property type="match status" value="1"/>
</dbReference>
<evidence type="ECO:0000313" key="6">
    <source>
        <dbReference type="EMBL" id="SEM46192.1"/>
    </source>
</evidence>
<dbReference type="STRING" id="46177.SAMN05660976_05242"/>
<dbReference type="SUPFAM" id="SSF46785">
    <property type="entry name" value="Winged helix' DNA-binding domain"/>
    <property type="match status" value="1"/>
</dbReference>
<dbReference type="PANTHER" id="PTHR30346:SF0">
    <property type="entry name" value="HCA OPERON TRANSCRIPTIONAL ACTIVATOR HCAR"/>
    <property type="match status" value="1"/>
</dbReference>
<evidence type="ECO:0000256" key="2">
    <source>
        <dbReference type="ARBA" id="ARBA00023015"/>
    </source>
</evidence>
<dbReference type="Pfam" id="PF03466">
    <property type="entry name" value="LysR_substrate"/>
    <property type="match status" value="1"/>
</dbReference>
<organism evidence="6 7">
    <name type="scientific">Nonomuraea pusilla</name>
    <dbReference type="NCBI Taxonomy" id="46177"/>
    <lineage>
        <taxon>Bacteria</taxon>
        <taxon>Bacillati</taxon>
        <taxon>Actinomycetota</taxon>
        <taxon>Actinomycetes</taxon>
        <taxon>Streptosporangiales</taxon>
        <taxon>Streptosporangiaceae</taxon>
        <taxon>Nonomuraea</taxon>
    </lineage>
</organism>
<gene>
    <name evidence="6" type="ORF">SAMN05660976_05242</name>
</gene>
<accession>A0A1H7YIW4</accession>
<evidence type="ECO:0000313" key="7">
    <source>
        <dbReference type="Proteomes" id="UP000198953"/>
    </source>
</evidence>
<dbReference type="RefSeq" id="WP_055502210.1">
    <property type="nucleotide sequence ID" value="NZ_BBZG01000001.1"/>
</dbReference>
<sequence>MDLDLGTVRAFVAVAEDRSFSEAAALLGISQQAVSKRIAKLESDLGVRLFFRSRGGAGLTQDGTAFLPHARALVGICDQALEVLRGRRRSLRVDVLDTRLSAIDLVREFHRAVEDAGVEVVTSNGLRSARQALVHGSVDAAFARVSGTLEEDLLHVPACLEPLHLLVSRDHPLAERREVEVGRLSGSTVWMPGNAPGSEWAEFYRFLSADFGIGIDTSGPDFGWEHYVEEIGSGGRAGFVGERMRVPWHPRTVRIPVVGPAPVYPSSLLYHRRNHHPLLAAFVRFVVDGFRPFDPRRQWLPAPDRAVFAAPPAPA</sequence>
<dbReference type="Proteomes" id="UP000198953">
    <property type="component" value="Unassembled WGS sequence"/>
</dbReference>
<evidence type="ECO:0000256" key="4">
    <source>
        <dbReference type="ARBA" id="ARBA00023163"/>
    </source>
</evidence>
<evidence type="ECO:0000256" key="1">
    <source>
        <dbReference type="ARBA" id="ARBA00009437"/>
    </source>
</evidence>
<keyword evidence="4" id="KW-0804">Transcription</keyword>
<dbReference type="InterPro" id="IPR036390">
    <property type="entry name" value="WH_DNA-bd_sf"/>
</dbReference>
<protein>
    <submittedName>
        <fullName evidence="6">DNA-binding transcriptional regulator, LysR family</fullName>
    </submittedName>
</protein>
<evidence type="ECO:0000256" key="3">
    <source>
        <dbReference type="ARBA" id="ARBA00023125"/>
    </source>
</evidence>
<feature type="domain" description="HTH lysR-type" evidence="5">
    <location>
        <begin position="1"/>
        <end position="60"/>
    </location>
</feature>
<proteinExistence type="inferred from homology"/>
<dbReference type="OrthoDB" id="3828349at2"/>
<dbReference type="GO" id="GO:0003677">
    <property type="term" value="F:DNA binding"/>
    <property type="evidence" value="ECO:0007669"/>
    <property type="project" value="UniProtKB-KW"/>
</dbReference>
<dbReference type="Gene3D" id="3.40.190.10">
    <property type="entry name" value="Periplasmic binding protein-like II"/>
    <property type="match status" value="2"/>
</dbReference>
<dbReference type="Gene3D" id="1.10.10.10">
    <property type="entry name" value="Winged helix-like DNA-binding domain superfamily/Winged helix DNA-binding domain"/>
    <property type="match status" value="1"/>
</dbReference>
<dbReference type="GO" id="GO:0003700">
    <property type="term" value="F:DNA-binding transcription factor activity"/>
    <property type="evidence" value="ECO:0007669"/>
    <property type="project" value="InterPro"/>
</dbReference>
<keyword evidence="7" id="KW-1185">Reference proteome</keyword>
<dbReference type="PANTHER" id="PTHR30346">
    <property type="entry name" value="TRANSCRIPTIONAL DUAL REGULATOR HCAR-RELATED"/>
    <property type="match status" value="1"/>
</dbReference>
<name>A0A1H7YIW4_9ACTN</name>
<comment type="similarity">
    <text evidence="1">Belongs to the LysR transcriptional regulatory family.</text>
</comment>
<dbReference type="PRINTS" id="PR00039">
    <property type="entry name" value="HTHLYSR"/>
</dbReference>
<dbReference type="InterPro" id="IPR036388">
    <property type="entry name" value="WH-like_DNA-bd_sf"/>
</dbReference>
<dbReference type="EMBL" id="FOBF01000013">
    <property type="protein sequence ID" value="SEM46192.1"/>
    <property type="molecule type" value="Genomic_DNA"/>
</dbReference>
<evidence type="ECO:0000259" key="5">
    <source>
        <dbReference type="PROSITE" id="PS50931"/>
    </source>
</evidence>
<dbReference type="Pfam" id="PF00126">
    <property type="entry name" value="HTH_1"/>
    <property type="match status" value="1"/>
</dbReference>
<keyword evidence="3 6" id="KW-0238">DNA-binding</keyword>
<dbReference type="PROSITE" id="PS50931">
    <property type="entry name" value="HTH_LYSR"/>
    <property type="match status" value="1"/>
</dbReference>
<dbReference type="AlphaFoldDB" id="A0A1H7YIW4"/>